<dbReference type="GO" id="GO:0004672">
    <property type="term" value="F:protein kinase activity"/>
    <property type="evidence" value="ECO:0007669"/>
    <property type="project" value="InterPro"/>
</dbReference>
<feature type="compositionally biased region" description="Basic and acidic residues" evidence="1">
    <location>
        <begin position="27"/>
        <end position="39"/>
    </location>
</feature>
<dbReference type="SUPFAM" id="SSF56112">
    <property type="entry name" value="Protein kinase-like (PK-like)"/>
    <property type="match status" value="1"/>
</dbReference>
<keyword evidence="4" id="KW-1185">Reference proteome</keyword>
<reference evidence="3" key="1">
    <citation type="submission" date="2019-11" db="EMBL/GenBank/DDBJ databases">
        <authorList>
            <person name="Liu Y."/>
            <person name="Hou J."/>
            <person name="Li T.-Q."/>
            <person name="Guan C.-H."/>
            <person name="Wu X."/>
            <person name="Wu H.-Z."/>
            <person name="Ling F."/>
            <person name="Zhang R."/>
            <person name="Shi X.-G."/>
            <person name="Ren J.-P."/>
            <person name="Chen E.-F."/>
            <person name="Sun J.-M."/>
        </authorList>
    </citation>
    <scope>NUCLEOTIDE SEQUENCE</scope>
    <source>
        <strain evidence="3">Adult_tree_wgs_1</strain>
        <tissue evidence="3">Leaves</tissue>
    </source>
</reference>
<comment type="caution">
    <text evidence="3">The sequence shown here is derived from an EMBL/GenBank/DDBJ whole genome shotgun (WGS) entry which is preliminary data.</text>
</comment>
<feature type="domain" description="Protein kinase" evidence="2">
    <location>
        <begin position="99"/>
        <end position="407"/>
    </location>
</feature>
<proteinExistence type="predicted"/>
<dbReference type="GO" id="GO:0005524">
    <property type="term" value="F:ATP binding"/>
    <property type="evidence" value="ECO:0007669"/>
    <property type="project" value="InterPro"/>
</dbReference>
<evidence type="ECO:0000313" key="3">
    <source>
        <dbReference type="EMBL" id="KAF7121188.1"/>
    </source>
</evidence>
<protein>
    <recommendedName>
        <fullName evidence="2">Protein kinase domain-containing protein</fullName>
    </recommendedName>
</protein>
<evidence type="ECO:0000259" key="2">
    <source>
        <dbReference type="PROSITE" id="PS50011"/>
    </source>
</evidence>
<gene>
    <name evidence="3" type="ORF">RHSIM_Rhsim13G0097700</name>
</gene>
<dbReference type="InterPro" id="IPR000719">
    <property type="entry name" value="Prot_kinase_dom"/>
</dbReference>
<feature type="compositionally biased region" description="Low complexity" evidence="1">
    <location>
        <begin position="48"/>
        <end position="59"/>
    </location>
</feature>
<dbReference type="Pfam" id="PF00069">
    <property type="entry name" value="Pkinase"/>
    <property type="match status" value="1"/>
</dbReference>
<dbReference type="Gene3D" id="3.30.200.20">
    <property type="entry name" value="Phosphorylase Kinase, domain 1"/>
    <property type="match status" value="1"/>
</dbReference>
<dbReference type="PANTHER" id="PTHR46863">
    <property type="entry name" value="OS09G0572100 PROTEIN"/>
    <property type="match status" value="1"/>
</dbReference>
<dbReference type="EMBL" id="WJXA01000013">
    <property type="protein sequence ID" value="KAF7121188.1"/>
    <property type="molecule type" value="Genomic_DNA"/>
</dbReference>
<dbReference type="InterPro" id="IPR011009">
    <property type="entry name" value="Kinase-like_dom_sf"/>
</dbReference>
<dbReference type="Proteomes" id="UP000626092">
    <property type="component" value="Unassembled WGS sequence"/>
</dbReference>
<accession>A0A834G748</accession>
<dbReference type="PANTHER" id="PTHR46863:SF1">
    <property type="entry name" value="PROTEIN KINASE SUPERFAMILY PROTEIN"/>
    <property type="match status" value="1"/>
</dbReference>
<name>A0A834G748_RHOSS</name>
<evidence type="ECO:0000313" key="4">
    <source>
        <dbReference type="Proteomes" id="UP000626092"/>
    </source>
</evidence>
<dbReference type="Gene3D" id="1.10.510.10">
    <property type="entry name" value="Transferase(Phosphotransferase) domain 1"/>
    <property type="match status" value="1"/>
</dbReference>
<evidence type="ECO:0000256" key="1">
    <source>
        <dbReference type="SAM" id="MobiDB-lite"/>
    </source>
</evidence>
<dbReference type="PROSITE" id="PS50011">
    <property type="entry name" value="PROTEIN_KINASE_DOM"/>
    <property type="match status" value="1"/>
</dbReference>
<sequence length="429" mass="47304">MCITKMAADAIDPTPSTRTPSRKRATPKSDRSPKFKPKSDPTTPNPPSGGYSTGSSYKLDTSVTTTSVSSRTSLSSFRDNLPENAHIYDFAEIRSATNNFLARRHSSSTSSSSWRCTLRGKDVVVFQRKFRRPMDLPRLRERLSVICRSHHVSIVKLLGVSVSGDNVYLVYDFVTGGSLSDCLRNPRNPDFTVLSSWMSRMQVATDLAHGLDYVHSNAGGLSAGFVHKYIKSGSVIVTEPSFNAKICHFGAAELCGETAVEAAAEDVKSPPRAVDKGSGRAFEGARGYMSPEFRSSGIATQKSDVYALGVLILELLSGEEPLKYKFDRASGDYRKISVVDAARYAVDGGVEEVEARVRKWVDRRLKDSFPVEVADKVIRVALECVHVDPDKRPGMQRVAGKISRLYLDSEIWCERVRVPTEFSVSFAPR</sequence>
<dbReference type="AlphaFoldDB" id="A0A834G748"/>
<dbReference type="OrthoDB" id="4062651at2759"/>
<organism evidence="3 4">
    <name type="scientific">Rhododendron simsii</name>
    <name type="common">Sims's rhododendron</name>
    <dbReference type="NCBI Taxonomy" id="118357"/>
    <lineage>
        <taxon>Eukaryota</taxon>
        <taxon>Viridiplantae</taxon>
        <taxon>Streptophyta</taxon>
        <taxon>Embryophyta</taxon>
        <taxon>Tracheophyta</taxon>
        <taxon>Spermatophyta</taxon>
        <taxon>Magnoliopsida</taxon>
        <taxon>eudicotyledons</taxon>
        <taxon>Gunneridae</taxon>
        <taxon>Pentapetalae</taxon>
        <taxon>asterids</taxon>
        <taxon>Ericales</taxon>
        <taxon>Ericaceae</taxon>
        <taxon>Ericoideae</taxon>
        <taxon>Rhodoreae</taxon>
        <taxon>Rhododendron</taxon>
    </lineage>
</organism>
<feature type="region of interest" description="Disordered" evidence="1">
    <location>
        <begin position="1"/>
        <end position="59"/>
    </location>
</feature>